<feature type="transmembrane region" description="Helical" evidence="1">
    <location>
        <begin position="16"/>
        <end position="40"/>
    </location>
</feature>
<dbReference type="RefSeq" id="WP_353110224.1">
    <property type="nucleotide sequence ID" value="NZ_APND01000002.1"/>
</dbReference>
<dbReference type="PANTHER" id="PTHR30329">
    <property type="entry name" value="STATOR ELEMENT OF FLAGELLAR MOTOR COMPLEX"/>
    <property type="match status" value="1"/>
</dbReference>
<keyword evidence="3" id="KW-1185">Reference proteome</keyword>
<keyword evidence="2" id="KW-0282">Flagellum</keyword>
<keyword evidence="1" id="KW-0812">Transmembrane</keyword>
<sequence length="256" mass="28661">MRYLEEDMLEDEGAGYLVSVSDIMAGLLFVFIITLMAFVIQFNEAKQEQQQQVDQLTNNDEIRADLLQLIQSELDKSGITVTINADSGVLLLGEDTVPFETGQQTPEIAGIENLKLISEKLATIIPCYAQAQPAKLECAPEKRGKLESIFIEGHTDDNPIIGRPHYSNWNLSSDRAITSFQVIRDEEPDLVTLENTRSQPLFSVSGYAAQRPRIDRPDLSPSDGKQRRIEMRFIMTPPDGAVEVEPKRDLQDGELP</sequence>
<dbReference type="EMBL" id="APND01000002">
    <property type="protein sequence ID" value="MES1928845.1"/>
    <property type="molecule type" value="Genomic_DNA"/>
</dbReference>
<protein>
    <submittedName>
        <fullName evidence="2">Flagellar motor protein</fullName>
    </submittedName>
</protein>
<organism evidence="2 3">
    <name type="scientific">Salinisphaera dokdonensis CL-ES53</name>
    <dbReference type="NCBI Taxonomy" id="1304272"/>
    <lineage>
        <taxon>Bacteria</taxon>
        <taxon>Pseudomonadati</taxon>
        <taxon>Pseudomonadota</taxon>
        <taxon>Gammaproteobacteria</taxon>
        <taxon>Salinisphaerales</taxon>
        <taxon>Salinisphaeraceae</taxon>
        <taxon>Salinisphaera</taxon>
    </lineage>
</organism>
<gene>
    <name evidence="2" type="ORF">SADO_06312</name>
</gene>
<dbReference type="PANTHER" id="PTHR30329:SF20">
    <property type="entry name" value="EXPORTED PROTEIN"/>
    <property type="match status" value="1"/>
</dbReference>
<name>A0ABV2AZU9_9GAMM</name>
<dbReference type="Proteomes" id="UP001460888">
    <property type="component" value="Unassembled WGS sequence"/>
</dbReference>
<comment type="caution">
    <text evidence="2">The sequence shown here is derived from an EMBL/GenBank/DDBJ whole genome shotgun (WGS) entry which is preliminary data.</text>
</comment>
<dbReference type="InterPro" id="IPR036737">
    <property type="entry name" value="OmpA-like_sf"/>
</dbReference>
<proteinExistence type="predicted"/>
<keyword evidence="1" id="KW-1133">Transmembrane helix</keyword>
<evidence type="ECO:0000313" key="2">
    <source>
        <dbReference type="EMBL" id="MES1928845.1"/>
    </source>
</evidence>
<dbReference type="SUPFAM" id="SSF103088">
    <property type="entry name" value="OmpA-like"/>
    <property type="match status" value="1"/>
</dbReference>
<keyword evidence="1" id="KW-0472">Membrane</keyword>
<dbReference type="InterPro" id="IPR050330">
    <property type="entry name" value="Bact_OuterMem_StrucFunc"/>
</dbReference>
<dbReference type="Gene3D" id="3.30.1330.60">
    <property type="entry name" value="OmpA-like domain"/>
    <property type="match status" value="1"/>
</dbReference>
<keyword evidence="2" id="KW-0969">Cilium</keyword>
<keyword evidence="2" id="KW-0966">Cell projection</keyword>
<evidence type="ECO:0000256" key="1">
    <source>
        <dbReference type="SAM" id="Phobius"/>
    </source>
</evidence>
<reference evidence="2 3" key="1">
    <citation type="submission" date="2013-03" db="EMBL/GenBank/DDBJ databases">
        <title>Salinisphaera dokdonensis CL-ES53 Genome Sequencing.</title>
        <authorList>
            <person name="Li C."/>
            <person name="Lai Q."/>
            <person name="Shao Z."/>
        </authorList>
    </citation>
    <scope>NUCLEOTIDE SEQUENCE [LARGE SCALE GENOMIC DNA]</scope>
    <source>
        <strain evidence="2 3">CL-ES53</strain>
    </source>
</reference>
<accession>A0ABV2AZU9</accession>
<evidence type="ECO:0000313" key="3">
    <source>
        <dbReference type="Proteomes" id="UP001460888"/>
    </source>
</evidence>